<dbReference type="GO" id="GO:0033260">
    <property type="term" value="P:nuclear DNA replication"/>
    <property type="evidence" value="ECO:0007669"/>
    <property type="project" value="TreeGrafter"/>
</dbReference>
<keyword evidence="3" id="KW-0863">Zinc-finger</keyword>
<dbReference type="GO" id="GO:0005681">
    <property type="term" value="C:spliceosomal complex"/>
    <property type="evidence" value="ECO:0007669"/>
    <property type="project" value="InterPro"/>
</dbReference>
<dbReference type="PANTHER" id="PTHR13278:SF0">
    <property type="entry name" value="ZINC FINGER PROTEIN 830"/>
    <property type="match status" value="1"/>
</dbReference>
<keyword evidence="2" id="KW-0479">Metal-binding</keyword>
<sequence>MITLHLTLVEPTYHILRHLSKTVKGPKQKGRKGKRKRKRKLLTIRMADVRSLLRNELASRKGSNQTGRAATAATTTTTNRITKKRKVDPEDDLTRKKMRHAIANADPQSANIHTIQPPSAQSLDEDVELPERDTTGPEPPLDSETEQVTVQTDPQTAVALNTTTEQSQTIDEDEWAAFEREVAAPTRVPQGLAAVAAEATISAAPVSAQQLAAQQEKENETIARGREAEAEGEREDAARLLEDEFDEMEQLEERVRRLKHKHEELRNMKATTEDKEALSMDDPIPAVTVSKEHKKSQEDEDDDDDDDDDDWDNWRFR</sequence>
<comment type="subcellular location">
    <subcellularLocation>
        <location evidence="1">Nucleus</location>
    </subcellularLocation>
</comment>
<gene>
    <name evidence="7" type="ORF">BDV28DRAFT_127000</name>
</gene>
<keyword evidence="5" id="KW-0539">Nucleus</keyword>
<evidence type="ECO:0000256" key="3">
    <source>
        <dbReference type="ARBA" id="ARBA00022771"/>
    </source>
</evidence>
<feature type="compositionally biased region" description="Polar residues" evidence="6">
    <location>
        <begin position="106"/>
        <end position="122"/>
    </location>
</feature>
<protein>
    <submittedName>
        <fullName evidence="7">Uncharacterized protein</fullName>
    </submittedName>
</protein>
<proteinExistence type="predicted"/>
<dbReference type="GO" id="GO:0044773">
    <property type="term" value="P:mitotic DNA damage checkpoint signaling"/>
    <property type="evidence" value="ECO:0007669"/>
    <property type="project" value="TreeGrafter"/>
</dbReference>
<feature type="region of interest" description="Disordered" evidence="6">
    <location>
        <begin position="260"/>
        <end position="317"/>
    </location>
</feature>
<name>A0A5N6ZG30_9EURO</name>
<dbReference type="PANTHER" id="PTHR13278">
    <property type="entry name" value="ZINC FINGER PROTEIN 830"/>
    <property type="match status" value="1"/>
</dbReference>
<dbReference type="OrthoDB" id="77607at2759"/>
<evidence type="ECO:0000313" key="8">
    <source>
        <dbReference type="Proteomes" id="UP000327118"/>
    </source>
</evidence>
<evidence type="ECO:0000256" key="2">
    <source>
        <dbReference type="ARBA" id="ARBA00022723"/>
    </source>
</evidence>
<dbReference type="GO" id="GO:0008270">
    <property type="term" value="F:zinc ion binding"/>
    <property type="evidence" value="ECO:0007669"/>
    <property type="project" value="UniProtKB-KW"/>
</dbReference>
<feature type="region of interest" description="Disordered" evidence="6">
    <location>
        <begin position="212"/>
        <end position="235"/>
    </location>
</feature>
<feature type="compositionally biased region" description="Basic and acidic residues" evidence="6">
    <location>
        <begin position="215"/>
        <end position="235"/>
    </location>
</feature>
<keyword evidence="8" id="KW-1185">Reference proteome</keyword>
<dbReference type="InterPro" id="IPR040050">
    <property type="entry name" value="ZNF830-like"/>
</dbReference>
<keyword evidence="4" id="KW-0862">Zinc</keyword>
<feature type="region of interest" description="Disordered" evidence="6">
    <location>
        <begin position="56"/>
        <end position="151"/>
    </location>
</feature>
<evidence type="ECO:0000313" key="7">
    <source>
        <dbReference type="EMBL" id="KAE8356445.1"/>
    </source>
</evidence>
<evidence type="ECO:0000256" key="6">
    <source>
        <dbReference type="SAM" id="MobiDB-lite"/>
    </source>
</evidence>
<dbReference type="EMBL" id="ML739038">
    <property type="protein sequence ID" value="KAE8356445.1"/>
    <property type="molecule type" value="Genomic_DNA"/>
</dbReference>
<evidence type="ECO:0000256" key="5">
    <source>
        <dbReference type="ARBA" id="ARBA00023242"/>
    </source>
</evidence>
<feature type="compositionally biased region" description="Basic and acidic residues" evidence="6">
    <location>
        <begin position="260"/>
        <end position="278"/>
    </location>
</feature>
<dbReference type="GO" id="GO:0033314">
    <property type="term" value="P:mitotic DNA replication checkpoint signaling"/>
    <property type="evidence" value="ECO:0007669"/>
    <property type="project" value="TreeGrafter"/>
</dbReference>
<organism evidence="7 8">
    <name type="scientific">Aspergillus coremiiformis</name>
    <dbReference type="NCBI Taxonomy" id="138285"/>
    <lineage>
        <taxon>Eukaryota</taxon>
        <taxon>Fungi</taxon>
        <taxon>Dikarya</taxon>
        <taxon>Ascomycota</taxon>
        <taxon>Pezizomycotina</taxon>
        <taxon>Eurotiomycetes</taxon>
        <taxon>Eurotiomycetidae</taxon>
        <taxon>Eurotiales</taxon>
        <taxon>Aspergillaceae</taxon>
        <taxon>Aspergillus</taxon>
        <taxon>Aspergillus subgen. Circumdati</taxon>
    </lineage>
</organism>
<dbReference type="GO" id="GO:0003676">
    <property type="term" value="F:nucleic acid binding"/>
    <property type="evidence" value="ECO:0007669"/>
    <property type="project" value="InterPro"/>
</dbReference>
<dbReference type="Proteomes" id="UP000327118">
    <property type="component" value="Unassembled WGS sequence"/>
</dbReference>
<dbReference type="AlphaFoldDB" id="A0A5N6ZG30"/>
<feature type="compositionally biased region" description="Acidic residues" evidence="6">
    <location>
        <begin position="298"/>
        <end position="311"/>
    </location>
</feature>
<evidence type="ECO:0000256" key="1">
    <source>
        <dbReference type="ARBA" id="ARBA00004123"/>
    </source>
</evidence>
<feature type="non-terminal residue" evidence="7">
    <location>
        <position position="1"/>
    </location>
</feature>
<reference evidence="8" key="1">
    <citation type="submission" date="2019-04" db="EMBL/GenBank/DDBJ databases">
        <title>Friends and foes A comparative genomics studyof 23 Aspergillus species from section Flavi.</title>
        <authorList>
            <consortium name="DOE Joint Genome Institute"/>
            <person name="Kjaerbolling I."/>
            <person name="Vesth T."/>
            <person name="Frisvad J.C."/>
            <person name="Nybo J.L."/>
            <person name="Theobald S."/>
            <person name="Kildgaard S."/>
            <person name="Isbrandt T."/>
            <person name="Kuo A."/>
            <person name="Sato A."/>
            <person name="Lyhne E.K."/>
            <person name="Kogle M.E."/>
            <person name="Wiebenga A."/>
            <person name="Kun R.S."/>
            <person name="Lubbers R.J."/>
            <person name="Makela M.R."/>
            <person name="Barry K."/>
            <person name="Chovatia M."/>
            <person name="Clum A."/>
            <person name="Daum C."/>
            <person name="Haridas S."/>
            <person name="He G."/>
            <person name="LaButti K."/>
            <person name="Lipzen A."/>
            <person name="Mondo S."/>
            <person name="Riley R."/>
            <person name="Salamov A."/>
            <person name="Simmons B.A."/>
            <person name="Magnuson J.K."/>
            <person name="Henrissat B."/>
            <person name="Mortensen U.H."/>
            <person name="Larsen T.O."/>
            <person name="Devries R.P."/>
            <person name="Grigoriev I.V."/>
            <person name="Machida M."/>
            <person name="Baker S.E."/>
            <person name="Andersen M.R."/>
        </authorList>
    </citation>
    <scope>NUCLEOTIDE SEQUENCE [LARGE SCALE GENOMIC DNA]</scope>
    <source>
        <strain evidence="8">CBS 553.77</strain>
    </source>
</reference>
<accession>A0A5N6ZG30</accession>
<feature type="compositionally biased region" description="Low complexity" evidence="6">
    <location>
        <begin position="69"/>
        <end position="78"/>
    </location>
</feature>
<evidence type="ECO:0000256" key="4">
    <source>
        <dbReference type="ARBA" id="ARBA00022833"/>
    </source>
</evidence>